<keyword evidence="2" id="KW-1185">Reference proteome</keyword>
<evidence type="ECO:0000313" key="2">
    <source>
        <dbReference type="Proteomes" id="UP001500655"/>
    </source>
</evidence>
<dbReference type="EMBL" id="BAAALS010000004">
    <property type="protein sequence ID" value="GAA1741507.1"/>
    <property type="molecule type" value="Genomic_DNA"/>
</dbReference>
<name>A0ABP4W0J3_9ACTN</name>
<accession>A0ABP4W0J3</accession>
<organism evidence="1 2">
    <name type="scientific">Luedemannella helvata</name>
    <dbReference type="NCBI Taxonomy" id="349315"/>
    <lineage>
        <taxon>Bacteria</taxon>
        <taxon>Bacillati</taxon>
        <taxon>Actinomycetota</taxon>
        <taxon>Actinomycetes</taxon>
        <taxon>Micromonosporales</taxon>
        <taxon>Micromonosporaceae</taxon>
        <taxon>Luedemannella</taxon>
    </lineage>
</organism>
<dbReference type="Proteomes" id="UP001500655">
    <property type="component" value="Unassembled WGS sequence"/>
</dbReference>
<comment type="caution">
    <text evidence="1">The sequence shown here is derived from an EMBL/GenBank/DDBJ whole genome shotgun (WGS) entry which is preliminary data.</text>
</comment>
<sequence length="269" mass="28250">MLIDGVVFRHTSVRGDTAPDLHPVVRRFLHELPAAQRERFAGWCAETVLISDRLHLAERDRPGPLTGSAARAELWGATLSVVWVREPGDPVHGTPCPSCRSCAALLDWFGVEAIGTPVAAVRDLAAAGGTAAGLAQRWRLALGSYAAPDGRRHDVVPAAVAAFSRYGGSRVEASGPGDQVAPTGYVIDPTRALHTVGTMAALGTAIGRKVTPLGVTDDGAGLLAIDEDGRVFVIDATAEWWLGDGIDGALDALLTGRAPARLREDGTWT</sequence>
<dbReference type="InterPro" id="IPR025968">
    <property type="entry name" value="YwqJ_deaminase"/>
</dbReference>
<protein>
    <submittedName>
        <fullName evidence="1">Uncharacterized protein</fullName>
    </submittedName>
</protein>
<dbReference type="Pfam" id="PF14433">
    <property type="entry name" value="SUKH-3"/>
    <property type="match status" value="1"/>
</dbReference>
<reference evidence="2" key="1">
    <citation type="journal article" date="2019" name="Int. J. Syst. Evol. Microbiol.">
        <title>The Global Catalogue of Microorganisms (GCM) 10K type strain sequencing project: providing services to taxonomists for standard genome sequencing and annotation.</title>
        <authorList>
            <consortium name="The Broad Institute Genomics Platform"/>
            <consortium name="The Broad Institute Genome Sequencing Center for Infectious Disease"/>
            <person name="Wu L."/>
            <person name="Ma J."/>
        </authorList>
    </citation>
    <scope>NUCLEOTIDE SEQUENCE [LARGE SCALE GENOMIC DNA]</scope>
    <source>
        <strain evidence="2">JCM 13249</strain>
    </source>
</reference>
<dbReference type="Pfam" id="PF14431">
    <property type="entry name" value="YwqJ-deaminase"/>
    <property type="match status" value="1"/>
</dbReference>
<proteinExistence type="predicted"/>
<evidence type="ECO:0000313" key="1">
    <source>
        <dbReference type="EMBL" id="GAA1741507.1"/>
    </source>
</evidence>
<dbReference type="InterPro" id="IPR025850">
    <property type="entry name" value="SUKH-3"/>
</dbReference>
<gene>
    <name evidence="1" type="ORF">GCM10009681_10330</name>
</gene>